<evidence type="ECO:0000313" key="2">
    <source>
        <dbReference type="EMBL" id="QHT26779.1"/>
    </source>
</evidence>
<keyword evidence="1" id="KW-1133">Transmembrane helix</keyword>
<feature type="transmembrane region" description="Helical" evidence="1">
    <location>
        <begin position="40"/>
        <end position="61"/>
    </location>
</feature>
<keyword evidence="1" id="KW-0812">Transmembrane</keyword>
<sequence length="97" mass="11682">MNLITKQILIILFTFFITLWLQSCDDKKYNNQRLTFYDKYKLPIFFGAFVGFILNVFDFLYDNIICNPIEPNNSNNLYNQEIYIDTLYPKNNFLINN</sequence>
<name>A0A6C0EEV2_9ZZZZ</name>
<evidence type="ECO:0000256" key="1">
    <source>
        <dbReference type="SAM" id="Phobius"/>
    </source>
</evidence>
<dbReference type="PROSITE" id="PS51257">
    <property type="entry name" value="PROKAR_LIPOPROTEIN"/>
    <property type="match status" value="1"/>
</dbReference>
<protein>
    <recommendedName>
        <fullName evidence="3">Lipoprotein</fullName>
    </recommendedName>
</protein>
<accession>A0A6C0EEV2</accession>
<proteinExistence type="predicted"/>
<dbReference type="AlphaFoldDB" id="A0A6C0EEV2"/>
<organism evidence="2">
    <name type="scientific">viral metagenome</name>
    <dbReference type="NCBI Taxonomy" id="1070528"/>
    <lineage>
        <taxon>unclassified sequences</taxon>
        <taxon>metagenomes</taxon>
        <taxon>organismal metagenomes</taxon>
    </lineage>
</organism>
<reference evidence="2" key="1">
    <citation type="journal article" date="2020" name="Nature">
        <title>Giant virus diversity and host interactions through global metagenomics.</title>
        <authorList>
            <person name="Schulz F."/>
            <person name="Roux S."/>
            <person name="Paez-Espino D."/>
            <person name="Jungbluth S."/>
            <person name="Walsh D.A."/>
            <person name="Denef V.J."/>
            <person name="McMahon K.D."/>
            <person name="Konstantinidis K.T."/>
            <person name="Eloe-Fadrosh E.A."/>
            <person name="Kyrpides N.C."/>
            <person name="Woyke T."/>
        </authorList>
    </citation>
    <scope>NUCLEOTIDE SEQUENCE</scope>
    <source>
        <strain evidence="2">GVMAG-M-3300023179-2</strain>
    </source>
</reference>
<evidence type="ECO:0008006" key="3">
    <source>
        <dbReference type="Google" id="ProtNLM"/>
    </source>
</evidence>
<keyword evidence="1" id="KW-0472">Membrane</keyword>
<dbReference type="EMBL" id="MN739801">
    <property type="protein sequence ID" value="QHT26779.1"/>
    <property type="molecule type" value="Genomic_DNA"/>
</dbReference>